<dbReference type="PROSITE" id="PS50240">
    <property type="entry name" value="TRYPSIN_DOM"/>
    <property type="match status" value="1"/>
</dbReference>
<evidence type="ECO:0000256" key="1">
    <source>
        <dbReference type="ARBA" id="ARBA00023157"/>
    </source>
</evidence>
<dbReference type="InterPro" id="IPR009003">
    <property type="entry name" value="Peptidase_S1_PA"/>
</dbReference>
<dbReference type="AlphaFoldDB" id="A0A7G5IFQ2"/>
<feature type="signal peptide" evidence="3">
    <location>
        <begin position="1"/>
        <end position="17"/>
    </location>
</feature>
<dbReference type="EMBL" id="CP059851">
    <property type="protein sequence ID" value="QMW22194.1"/>
    <property type="molecule type" value="Genomic_DNA"/>
</dbReference>
<dbReference type="InterPro" id="IPR001314">
    <property type="entry name" value="Peptidase_S1A"/>
</dbReference>
<dbReference type="SMART" id="SM00020">
    <property type="entry name" value="Tryp_SPc"/>
    <property type="match status" value="1"/>
</dbReference>
<dbReference type="SUPFAM" id="SSF50494">
    <property type="entry name" value="Trypsin-like serine proteases"/>
    <property type="match status" value="1"/>
</dbReference>
<keyword evidence="2" id="KW-0720">Serine protease</keyword>
<keyword evidence="6" id="KW-1185">Reference proteome</keyword>
<gene>
    <name evidence="5" type="ORF">H3309_12575</name>
</gene>
<dbReference type="InterPro" id="IPR001254">
    <property type="entry name" value="Trypsin_dom"/>
</dbReference>
<dbReference type="PROSITE" id="PS00135">
    <property type="entry name" value="TRYPSIN_SER"/>
    <property type="match status" value="1"/>
</dbReference>
<evidence type="ECO:0000259" key="4">
    <source>
        <dbReference type="PROSITE" id="PS50240"/>
    </source>
</evidence>
<dbReference type="Gene3D" id="2.40.10.10">
    <property type="entry name" value="Trypsin-like serine proteases"/>
    <property type="match status" value="2"/>
</dbReference>
<dbReference type="PANTHER" id="PTHR24252:SF7">
    <property type="entry name" value="HYALIN"/>
    <property type="match status" value="1"/>
</dbReference>
<keyword evidence="3" id="KW-0732">Signal</keyword>
<dbReference type="Pfam" id="PF00089">
    <property type="entry name" value="Trypsin"/>
    <property type="match status" value="1"/>
</dbReference>
<keyword evidence="2" id="KW-0378">Hydrolase</keyword>
<dbReference type="GO" id="GO:0004252">
    <property type="term" value="F:serine-type endopeptidase activity"/>
    <property type="evidence" value="ECO:0007669"/>
    <property type="project" value="InterPro"/>
</dbReference>
<dbReference type="InterPro" id="IPR033116">
    <property type="entry name" value="TRYPSIN_SER"/>
</dbReference>
<dbReference type="CDD" id="cd00190">
    <property type="entry name" value="Tryp_SPc"/>
    <property type="match status" value="1"/>
</dbReference>
<feature type="domain" description="Peptidase S1" evidence="4">
    <location>
        <begin position="42"/>
        <end position="300"/>
    </location>
</feature>
<keyword evidence="1" id="KW-1015">Disulfide bond</keyword>
<sequence>MPKFLSLPLLALLLTAAGDPPLTPPAPCPAPAAAEEEDASRIVGGDPAKWGDAPWQVSVGYAGPLINARVAPGARAAPMGQRAHFCGGSLIAPNWVLTAGHCVVVDGRVVVAPGLLLVRYGGLRTGEPMPEARVKRVVLHPDYLTSPSQNDVALLELATPVKPVTVAGVKRVAFVGLAGDPGAPVLPPVMAGLRVSGWGKLASSDRAMAPDLQIISIDGLSQGACRAKWPDLLDVELCAGGGDKDSCQGDSGGPMVWQDADDRWWQVGVVSRGGKCGTKGLPGIYARVSSFQPWIRAQTGPAVR</sequence>
<evidence type="ECO:0000256" key="3">
    <source>
        <dbReference type="SAM" id="SignalP"/>
    </source>
</evidence>
<protein>
    <submittedName>
        <fullName evidence="5">Serine protease</fullName>
    </submittedName>
</protein>
<dbReference type="RefSeq" id="WP_182295039.1">
    <property type="nucleotide sequence ID" value="NZ_CP059851.1"/>
</dbReference>
<proteinExistence type="predicted"/>
<reference evidence="5 6" key="1">
    <citation type="submission" date="2020-07" db="EMBL/GenBank/DDBJ databases">
        <title>Complete genome sequence for Sandaracinobacter sp. M6.</title>
        <authorList>
            <person name="Tang Y."/>
            <person name="Liu Q."/>
            <person name="Guo Z."/>
            <person name="Lei P."/>
            <person name="Huang B."/>
        </authorList>
    </citation>
    <scope>NUCLEOTIDE SEQUENCE [LARGE SCALE GENOMIC DNA]</scope>
    <source>
        <strain evidence="5 6">M6</strain>
    </source>
</reference>
<dbReference type="PANTHER" id="PTHR24252">
    <property type="entry name" value="ACROSIN-RELATED"/>
    <property type="match status" value="1"/>
</dbReference>
<dbReference type="FunFam" id="2.40.10.10:FF:000068">
    <property type="entry name" value="transmembrane protease serine 2"/>
    <property type="match status" value="1"/>
</dbReference>
<dbReference type="PRINTS" id="PR00722">
    <property type="entry name" value="CHYMOTRYPSIN"/>
</dbReference>
<dbReference type="GO" id="GO:0006508">
    <property type="term" value="P:proteolysis"/>
    <property type="evidence" value="ECO:0007669"/>
    <property type="project" value="UniProtKB-KW"/>
</dbReference>
<name>A0A7G5IFQ2_9SPHN</name>
<keyword evidence="2 5" id="KW-0645">Protease</keyword>
<accession>A0A7G5IFQ2</accession>
<dbReference type="InterPro" id="IPR018114">
    <property type="entry name" value="TRYPSIN_HIS"/>
</dbReference>
<dbReference type="Proteomes" id="UP000515292">
    <property type="component" value="Chromosome"/>
</dbReference>
<evidence type="ECO:0000256" key="2">
    <source>
        <dbReference type="RuleBase" id="RU363034"/>
    </source>
</evidence>
<feature type="chain" id="PRO_5028829091" evidence="3">
    <location>
        <begin position="18"/>
        <end position="304"/>
    </location>
</feature>
<evidence type="ECO:0000313" key="6">
    <source>
        <dbReference type="Proteomes" id="UP000515292"/>
    </source>
</evidence>
<organism evidence="5 6">
    <name type="scientific">Sandaracinobacteroides saxicola</name>
    <dbReference type="NCBI Taxonomy" id="2759707"/>
    <lineage>
        <taxon>Bacteria</taxon>
        <taxon>Pseudomonadati</taxon>
        <taxon>Pseudomonadota</taxon>
        <taxon>Alphaproteobacteria</taxon>
        <taxon>Sphingomonadales</taxon>
        <taxon>Sphingosinicellaceae</taxon>
        <taxon>Sandaracinobacteroides</taxon>
    </lineage>
</organism>
<dbReference type="InterPro" id="IPR043504">
    <property type="entry name" value="Peptidase_S1_PA_chymotrypsin"/>
</dbReference>
<dbReference type="PROSITE" id="PS00134">
    <property type="entry name" value="TRYPSIN_HIS"/>
    <property type="match status" value="1"/>
</dbReference>
<dbReference type="KEGG" id="sand:H3309_12575"/>
<evidence type="ECO:0000313" key="5">
    <source>
        <dbReference type="EMBL" id="QMW22194.1"/>
    </source>
</evidence>